<evidence type="ECO:0000259" key="3">
    <source>
        <dbReference type="Pfam" id="PF13511"/>
    </source>
</evidence>
<name>A0ABQ5TXI2_9GAMM</name>
<dbReference type="RefSeq" id="WP_284723581.1">
    <property type="nucleotide sequence ID" value="NZ_BSND01000013.1"/>
</dbReference>
<evidence type="ECO:0000256" key="1">
    <source>
        <dbReference type="SAM" id="Coils"/>
    </source>
</evidence>
<keyword evidence="2" id="KW-0732">Signal</keyword>
<keyword evidence="1" id="KW-0175">Coiled coil</keyword>
<dbReference type="Proteomes" id="UP001161423">
    <property type="component" value="Unassembled WGS sequence"/>
</dbReference>
<reference evidence="4" key="1">
    <citation type="journal article" date="2014" name="Int. J. Syst. Evol. Microbiol.">
        <title>Complete genome of a new Firmicutes species belonging to the dominant human colonic microbiota ('Ruminococcus bicirculans') reveals two chromosomes and a selective capacity to utilize plant glucans.</title>
        <authorList>
            <consortium name="NISC Comparative Sequencing Program"/>
            <person name="Wegmann U."/>
            <person name="Louis P."/>
            <person name="Goesmann A."/>
            <person name="Henrissat B."/>
            <person name="Duncan S.H."/>
            <person name="Flint H.J."/>
        </authorList>
    </citation>
    <scope>NUCLEOTIDE SEQUENCE</scope>
    <source>
        <strain evidence="4">NBRC 102424</strain>
    </source>
</reference>
<organism evidence="4 5">
    <name type="scientific">Methylophaga thalassica</name>
    <dbReference type="NCBI Taxonomy" id="40223"/>
    <lineage>
        <taxon>Bacteria</taxon>
        <taxon>Pseudomonadati</taxon>
        <taxon>Pseudomonadota</taxon>
        <taxon>Gammaproteobacteria</taxon>
        <taxon>Thiotrichales</taxon>
        <taxon>Piscirickettsiaceae</taxon>
        <taxon>Methylophaga</taxon>
    </lineage>
</organism>
<protein>
    <recommendedName>
        <fullName evidence="3">DUF4124 domain-containing protein</fullName>
    </recommendedName>
</protein>
<comment type="caution">
    <text evidence="4">The sequence shown here is derived from an EMBL/GenBank/DDBJ whole genome shotgun (WGS) entry which is preliminary data.</text>
</comment>
<sequence length="157" mass="18150">MSRLLLLISLCFGLAVQADIYKCHDNGQVHYQDKPCNAQSEKVETKLHQPSKQDIEQQNKLTAAYNENSRIYQINMLKQENRALQKQKIALEKENKARYDELQNQTYDVGNGMIATRDPALLKNMRGIVKQHVQQLKSLQQEIDNNKRQIKALSAQQ</sequence>
<evidence type="ECO:0000313" key="4">
    <source>
        <dbReference type="EMBL" id="GLQ00710.1"/>
    </source>
</evidence>
<accession>A0ABQ5TXI2</accession>
<gene>
    <name evidence="4" type="ORF">GCM10007891_25630</name>
</gene>
<evidence type="ECO:0000313" key="5">
    <source>
        <dbReference type="Proteomes" id="UP001161423"/>
    </source>
</evidence>
<feature type="domain" description="DUF4124" evidence="3">
    <location>
        <begin position="9"/>
        <end position="53"/>
    </location>
</feature>
<dbReference type="EMBL" id="BSND01000013">
    <property type="protein sequence ID" value="GLQ00710.1"/>
    <property type="molecule type" value="Genomic_DNA"/>
</dbReference>
<evidence type="ECO:0000256" key="2">
    <source>
        <dbReference type="SAM" id="SignalP"/>
    </source>
</evidence>
<dbReference type="Pfam" id="PF13511">
    <property type="entry name" value="DUF4124"/>
    <property type="match status" value="1"/>
</dbReference>
<proteinExistence type="predicted"/>
<reference evidence="4" key="2">
    <citation type="submission" date="2023-01" db="EMBL/GenBank/DDBJ databases">
        <title>Draft genome sequence of Methylophaga thalassica strain NBRC 102424.</title>
        <authorList>
            <person name="Sun Q."/>
            <person name="Mori K."/>
        </authorList>
    </citation>
    <scope>NUCLEOTIDE SEQUENCE</scope>
    <source>
        <strain evidence="4">NBRC 102424</strain>
    </source>
</reference>
<keyword evidence="5" id="KW-1185">Reference proteome</keyword>
<feature type="signal peptide" evidence="2">
    <location>
        <begin position="1"/>
        <end position="18"/>
    </location>
</feature>
<feature type="coiled-coil region" evidence="1">
    <location>
        <begin position="122"/>
        <end position="156"/>
    </location>
</feature>
<dbReference type="InterPro" id="IPR025392">
    <property type="entry name" value="DUF4124"/>
</dbReference>
<feature type="chain" id="PRO_5047165190" description="DUF4124 domain-containing protein" evidence="2">
    <location>
        <begin position="19"/>
        <end position="157"/>
    </location>
</feature>